<dbReference type="Proteomes" id="UP001056778">
    <property type="component" value="Chromosome 10"/>
</dbReference>
<accession>A0ACB9SHF4</accession>
<keyword evidence="2" id="KW-1185">Reference proteome</keyword>
<protein>
    <submittedName>
        <fullName evidence="1">Uncharacterized protein</fullName>
    </submittedName>
</protein>
<comment type="caution">
    <text evidence="1">The sequence shown here is derived from an EMBL/GenBank/DDBJ whole genome shotgun (WGS) entry which is preliminary data.</text>
</comment>
<name>A0ACB9SHF4_HOLOL</name>
<proteinExistence type="predicted"/>
<dbReference type="EMBL" id="CM043024">
    <property type="protein sequence ID" value="KAI4454140.1"/>
    <property type="molecule type" value="Genomic_DNA"/>
</dbReference>
<evidence type="ECO:0000313" key="2">
    <source>
        <dbReference type="Proteomes" id="UP001056778"/>
    </source>
</evidence>
<organism evidence="1 2">
    <name type="scientific">Holotrichia oblita</name>
    <name type="common">Chafer beetle</name>
    <dbReference type="NCBI Taxonomy" id="644536"/>
    <lineage>
        <taxon>Eukaryota</taxon>
        <taxon>Metazoa</taxon>
        <taxon>Ecdysozoa</taxon>
        <taxon>Arthropoda</taxon>
        <taxon>Hexapoda</taxon>
        <taxon>Insecta</taxon>
        <taxon>Pterygota</taxon>
        <taxon>Neoptera</taxon>
        <taxon>Endopterygota</taxon>
        <taxon>Coleoptera</taxon>
        <taxon>Polyphaga</taxon>
        <taxon>Scarabaeiformia</taxon>
        <taxon>Scarabaeidae</taxon>
        <taxon>Melolonthinae</taxon>
        <taxon>Holotrichia</taxon>
    </lineage>
</organism>
<reference evidence="1" key="1">
    <citation type="submission" date="2022-04" db="EMBL/GenBank/DDBJ databases">
        <title>Chromosome-scale genome assembly of Holotrichia oblita Faldermann.</title>
        <authorList>
            <person name="Rongchong L."/>
        </authorList>
    </citation>
    <scope>NUCLEOTIDE SEQUENCE</scope>
    <source>
        <strain evidence="1">81SQS9</strain>
    </source>
</reference>
<gene>
    <name evidence="1" type="ORF">MML48_10g00000195</name>
</gene>
<evidence type="ECO:0000313" key="1">
    <source>
        <dbReference type="EMBL" id="KAI4454140.1"/>
    </source>
</evidence>
<sequence>MSFETEKPRKKSVLNTSAAWGTLATGSTHSHLAELLSVMDIPSLSAKTFFKIQRSLGFLWREFLWEVMEHAGKEERKLAIEKGDVDEDGIPHITVLFDGEWSKRSYGHSYNAASGVVVCYKIYTGDKNYNLQLPGCYNR</sequence>